<evidence type="ECO:0000256" key="3">
    <source>
        <dbReference type="ARBA" id="ARBA00023274"/>
    </source>
</evidence>
<dbReference type="GO" id="GO:0003735">
    <property type="term" value="F:structural constituent of ribosome"/>
    <property type="evidence" value="ECO:0007669"/>
    <property type="project" value="EnsemblFungi"/>
</dbReference>
<dbReference type="EMBL" id="KE560823">
    <property type="protein sequence ID" value="EPZ35520.1"/>
    <property type="molecule type" value="Genomic_DNA"/>
</dbReference>
<dbReference type="Proteomes" id="UP000030755">
    <property type="component" value="Unassembled WGS sequence"/>
</dbReference>
<dbReference type="GO" id="GO:0006412">
    <property type="term" value="P:translation"/>
    <property type="evidence" value="ECO:0007669"/>
    <property type="project" value="InterPro"/>
</dbReference>
<dbReference type="InterPro" id="IPR000218">
    <property type="entry name" value="Ribosomal_uL14"/>
</dbReference>
<keyword evidence="2 4" id="KW-0689">Ribosomal protein</keyword>
<dbReference type="OrthoDB" id="274765at2759"/>
<name>A0A075AYZ1_ROZAC</name>
<keyword evidence="6" id="KW-1185">Reference proteome</keyword>
<dbReference type="HOGENOM" id="CLU_095071_2_2_1"/>
<evidence type="ECO:0000256" key="1">
    <source>
        <dbReference type="ARBA" id="ARBA00010745"/>
    </source>
</evidence>
<dbReference type="InterPro" id="IPR005745">
    <property type="entry name" value="Ribosomal_uL14_bac-type"/>
</dbReference>
<dbReference type="HAMAP" id="MF_01367">
    <property type="entry name" value="Ribosomal_uL14"/>
    <property type="match status" value="1"/>
</dbReference>
<dbReference type="PROSITE" id="PS00049">
    <property type="entry name" value="RIBOSOMAL_L14"/>
    <property type="match status" value="1"/>
</dbReference>
<dbReference type="NCBIfam" id="TIGR01067">
    <property type="entry name" value="rplN_bact"/>
    <property type="match status" value="1"/>
</dbReference>
<keyword evidence="3 4" id="KW-0687">Ribonucleoprotein</keyword>
<dbReference type="AlphaFoldDB" id="A0A075AYZ1"/>
<evidence type="ECO:0000313" key="5">
    <source>
        <dbReference type="EMBL" id="EPZ35520.1"/>
    </source>
</evidence>
<dbReference type="PANTHER" id="PTHR11761">
    <property type="entry name" value="50S/60S RIBOSOMAL PROTEIN L14/L23"/>
    <property type="match status" value="1"/>
</dbReference>
<dbReference type="CDD" id="cd00337">
    <property type="entry name" value="Ribosomal_uL14"/>
    <property type="match status" value="1"/>
</dbReference>
<evidence type="ECO:0000313" key="6">
    <source>
        <dbReference type="Proteomes" id="UP000030755"/>
    </source>
</evidence>
<dbReference type="Pfam" id="PF00238">
    <property type="entry name" value="Ribosomal_L14"/>
    <property type="match status" value="1"/>
</dbReference>
<dbReference type="GO" id="GO:0070180">
    <property type="term" value="F:large ribosomal subunit rRNA binding"/>
    <property type="evidence" value="ECO:0007669"/>
    <property type="project" value="TreeGrafter"/>
</dbReference>
<comment type="similarity">
    <text evidence="1 4">Belongs to the universal ribosomal protein uL14 family.</text>
</comment>
<dbReference type="PANTHER" id="PTHR11761:SF3">
    <property type="entry name" value="LARGE RIBOSOMAL SUBUNIT PROTEIN UL14M"/>
    <property type="match status" value="1"/>
</dbReference>
<accession>A0A075AYZ1</accession>
<dbReference type="GO" id="GO:0005762">
    <property type="term" value="C:mitochondrial large ribosomal subunit"/>
    <property type="evidence" value="ECO:0007669"/>
    <property type="project" value="EnsemblFungi"/>
</dbReference>
<gene>
    <name evidence="5" type="ORF">O9G_003953</name>
</gene>
<evidence type="ECO:0000256" key="2">
    <source>
        <dbReference type="ARBA" id="ARBA00022980"/>
    </source>
</evidence>
<dbReference type="InterPro" id="IPR019972">
    <property type="entry name" value="Ribosomal_uL14_CS"/>
</dbReference>
<proteinExistence type="inferred from homology"/>
<organism evidence="5 6">
    <name type="scientific">Rozella allomycis (strain CSF55)</name>
    <dbReference type="NCBI Taxonomy" id="988480"/>
    <lineage>
        <taxon>Eukaryota</taxon>
        <taxon>Fungi</taxon>
        <taxon>Fungi incertae sedis</taxon>
        <taxon>Cryptomycota</taxon>
        <taxon>Cryptomycota incertae sedis</taxon>
        <taxon>Rozella</taxon>
    </lineage>
</organism>
<dbReference type="InterPro" id="IPR036853">
    <property type="entry name" value="Ribosomal_uL14_sf"/>
</dbReference>
<sequence>MLIGITRKKKVARIGDVITVTVKETHPNAEIKPGEVHKALVIRTRKEFRRENGSYVRFGDNAAVLLGKDYKPLFTRVFGPVTRELRYTRYVRVMSMAPVVL</sequence>
<reference evidence="5 6" key="1">
    <citation type="journal article" date="2013" name="Curr. Biol.">
        <title>Shared signatures of parasitism and phylogenomics unite Cryptomycota and microsporidia.</title>
        <authorList>
            <person name="James T.Y."/>
            <person name="Pelin A."/>
            <person name="Bonen L."/>
            <person name="Ahrendt S."/>
            <person name="Sain D."/>
            <person name="Corradi N."/>
            <person name="Stajich J.E."/>
        </authorList>
    </citation>
    <scope>NUCLEOTIDE SEQUENCE [LARGE SCALE GENOMIC DNA]</scope>
    <source>
        <strain evidence="5 6">CSF55</strain>
    </source>
</reference>
<protein>
    <submittedName>
        <fullName evidence="5">Ribosomal protein L14, bacterial-type domain-containing protein</fullName>
    </submittedName>
</protein>
<dbReference type="Gene3D" id="2.40.150.20">
    <property type="entry name" value="Ribosomal protein L14"/>
    <property type="match status" value="1"/>
</dbReference>
<dbReference type="SMART" id="SM01374">
    <property type="entry name" value="Ribosomal_L14"/>
    <property type="match status" value="1"/>
</dbReference>
<evidence type="ECO:0000256" key="4">
    <source>
        <dbReference type="RuleBase" id="RU003949"/>
    </source>
</evidence>
<dbReference type="SUPFAM" id="SSF50193">
    <property type="entry name" value="Ribosomal protein L14"/>
    <property type="match status" value="1"/>
</dbReference>
<dbReference type="STRING" id="988480.A0A075AYZ1"/>